<organism evidence="3 4">
    <name type="scientific">Lichtheimia ornata</name>
    <dbReference type="NCBI Taxonomy" id="688661"/>
    <lineage>
        <taxon>Eukaryota</taxon>
        <taxon>Fungi</taxon>
        <taxon>Fungi incertae sedis</taxon>
        <taxon>Mucoromycota</taxon>
        <taxon>Mucoromycotina</taxon>
        <taxon>Mucoromycetes</taxon>
        <taxon>Mucorales</taxon>
        <taxon>Lichtheimiaceae</taxon>
        <taxon>Lichtheimia</taxon>
    </lineage>
</organism>
<reference evidence="3 4" key="1">
    <citation type="submission" date="2023-03" db="EMBL/GenBank/DDBJ databases">
        <title>Genome sequence of Lichtheimia ornata CBS 291.66.</title>
        <authorList>
            <person name="Mohabir J.T."/>
            <person name="Shea T.P."/>
            <person name="Kurbessoian T."/>
            <person name="Berby B."/>
            <person name="Fontaine J."/>
            <person name="Livny J."/>
            <person name="Gnirke A."/>
            <person name="Stajich J.E."/>
            <person name="Cuomo C.A."/>
        </authorList>
    </citation>
    <scope>NUCLEOTIDE SEQUENCE [LARGE SCALE GENOMIC DNA]</scope>
    <source>
        <strain evidence="3">CBS 291.66</strain>
    </source>
</reference>
<gene>
    <name evidence="3" type="ORF">O0I10_000770</name>
</gene>
<dbReference type="InterPro" id="IPR014712">
    <property type="entry name" value="ANTH_dom_sf"/>
</dbReference>
<dbReference type="GO" id="GO:0005546">
    <property type="term" value="F:phosphatidylinositol-4,5-bisphosphate binding"/>
    <property type="evidence" value="ECO:0007669"/>
    <property type="project" value="TreeGrafter"/>
</dbReference>
<dbReference type="SMART" id="SM00273">
    <property type="entry name" value="ENTH"/>
    <property type="match status" value="1"/>
</dbReference>
<comment type="caution">
    <text evidence="3">The sequence shown here is derived from an EMBL/GenBank/DDBJ whole genome shotgun (WGS) entry which is preliminary data.</text>
</comment>
<protein>
    <recommendedName>
        <fullName evidence="2">ENTH domain-containing protein</fullName>
    </recommendedName>
</protein>
<dbReference type="InterPro" id="IPR045192">
    <property type="entry name" value="AP180-like"/>
</dbReference>
<dbReference type="Gene3D" id="1.25.40.90">
    <property type="match status" value="1"/>
</dbReference>
<dbReference type="GO" id="GO:0005905">
    <property type="term" value="C:clathrin-coated pit"/>
    <property type="evidence" value="ECO:0007669"/>
    <property type="project" value="TreeGrafter"/>
</dbReference>
<dbReference type="GO" id="GO:0048268">
    <property type="term" value="P:clathrin coat assembly"/>
    <property type="evidence" value="ECO:0007669"/>
    <property type="project" value="InterPro"/>
</dbReference>
<dbReference type="InterPro" id="IPR008942">
    <property type="entry name" value="ENTH_VHS"/>
</dbReference>
<dbReference type="Gene3D" id="1.20.58.150">
    <property type="entry name" value="ANTH domain"/>
    <property type="match status" value="1"/>
</dbReference>
<name>A0AAD8DJB2_9FUNG</name>
<dbReference type="EMBL" id="JARTCD010000002">
    <property type="protein sequence ID" value="KAJ8663527.1"/>
    <property type="molecule type" value="Genomic_DNA"/>
</dbReference>
<dbReference type="PANTHER" id="PTHR22951:SF5">
    <property type="entry name" value="PHOSPHATIDYLINOSITOL-BINDING CLATHRIN ASSEMBLY PROTEIN LAP"/>
    <property type="match status" value="1"/>
</dbReference>
<dbReference type="RefSeq" id="XP_058348439.1">
    <property type="nucleotide sequence ID" value="XM_058480875.1"/>
</dbReference>
<proteinExistence type="predicted"/>
<dbReference type="Pfam" id="PF07651">
    <property type="entry name" value="ANTH"/>
    <property type="match status" value="1"/>
</dbReference>
<dbReference type="AlphaFoldDB" id="A0AAD8DJB2"/>
<feature type="compositionally biased region" description="Low complexity" evidence="1">
    <location>
        <begin position="359"/>
        <end position="373"/>
    </location>
</feature>
<dbReference type="GO" id="GO:0030136">
    <property type="term" value="C:clathrin-coated vesicle"/>
    <property type="evidence" value="ECO:0007669"/>
    <property type="project" value="InterPro"/>
</dbReference>
<dbReference type="GO" id="GO:0032050">
    <property type="term" value="F:clathrin heavy chain binding"/>
    <property type="evidence" value="ECO:0007669"/>
    <property type="project" value="TreeGrafter"/>
</dbReference>
<dbReference type="SUPFAM" id="SSF48464">
    <property type="entry name" value="ENTH/VHS domain"/>
    <property type="match status" value="1"/>
</dbReference>
<dbReference type="GO" id="GO:0005545">
    <property type="term" value="F:1-phosphatidylinositol binding"/>
    <property type="evidence" value="ECO:0007669"/>
    <property type="project" value="InterPro"/>
</dbReference>
<feature type="compositionally biased region" description="Polar residues" evidence="1">
    <location>
        <begin position="467"/>
        <end position="483"/>
    </location>
</feature>
<feature type="compositionally biased region" description="Low complexity" evidence="1">
    <location>
        <begin position="280"/>
        <end position="325"/>
    </location>
</feature>
<evidence type="ECO:0000259" key="2">
    <source>
        <dbReference type="PROSITE" id="PS50942"/>
    </source>
</evidence>
<feature type="region of interest" description="Disordered" evidence="1">
    <location>
        <begin position="341"/>
        <end position="373"/>
    </location>
</feature>
<feature type="region of interest" description="Disordered" evidence="1">
    <location>
        <begin position="272"/>
        <end position="326"/>
    </location>
</feature>
<dbReference type="InterPro" id="IPR011417">
    <property type="entry name" value="ANTH_dom"/>
</dbReference>
<dbReference type="SUPFAM" id="SSF89009">
    <property type="entry name" value="GAT-like domain"/>
    <property type="match status" value="1"/>
</dbReference>
<sequence>MSTIMDTAVRKATRLDYQPPKVKHLTTLNAWTYQYPASVGDIVDVLEKRLRENSWIVTFKVLIILHTLMREGNGDRVITCVDARPSALDTSRLREKSSGTAHIQNIYAYSAYLQQKIMAFRELGVDHVKSTMSNKTGRLRRMTIDQGLLKETVLVQKLIGSLLKCNFQFDEGENGIGLHAYRLLVEDMLVLFQTVNEAIVNILEHYFAMPKMDARLSLEVYKRFARQTEQIVNFLSRAKMLERELGITIPIARHAPLSLASALAEYLKDAEDRPMPAKPTPSTQDQPAQQQQQSTAAIQPPSSSSSSNATTSMLVQQQQQAQQQQPKELIDFFASLDNETVTMGTPAPQQQSTHNPFRSSTMPPLTPPQQQTSLVAPAPMTPSISTGVAQHNPFRIVPQSSTSTPTTTAFNNTPLHQQFQQQQQPPPFINTSFPSATPTTPLPIGIHFTGQSAAVSSPNKFNPFAASPNTAPPQQSNPFASMF</sequence>
<evidence type="ECO:0000256" key="1">
    <source>
        <dbReference type="SAM" id="MobiDB-lite"/>
    </source>
</evidence>
<dbReference type="InterPro" id="IPR013809">
    <property type="entry name" value="ENTH"/>
</dbReference>
<feature type="region of interest" description="Disordered" evidence="1">
    <location>
        <begin position="463"/>
        <end position="483"/>
    </location>
</feature>
<dbReference type="GO" id="GO:0072583">
    <property type="term" value="P:clathrin-dependent endocytosis"/>
    <property type="evidence" value="ECO:0007669"/>
    <property type="project" value="InterPro"/>
</dbReference>
<dbReference type="GO" id="GO:0006900">
    <property type="term" value="P:vesicle budding from membrane"/>
    <property type="evidence" value="ECO:0007669"/>
    <property type="project" value="TreeGrafter"/>
</dbReference>
<dbReference type="GO" id="GO:0000149">
    <property type="term" value="F:SNARE binding"/>
    <property type="evidence" value="ECO:0007669"/>
    <property type="project" value="TreeGrafter"/>
</dbReference>
<evidence type="ECO:0000313" key="3">
    <source>
        <dbReference type="EMBL" id="KAJ8663527.1"/>
    </source>
</evidence>
<accession>A0AAD8DJB2</accession>
<dbReference type="PANTHER" id="PTHR22951">
    <property type="entry name" value="CLATHRIN ASSEMBLY PROTEIN"/>
    <property type="match status" value="1"/>
</dbReference>
<feature type="compositionally biased region" description="Polar residues" evidence="1">
    <location>
        <begin position="341"/>
        <end position="358"/>
    </location>
</feature>
<dbReference type="GeneID" id="83208191"/>
<dbReference type="Proteomes" id="UP001234581">
    <property type="component" value="Unassembled WGS sequence"/>
</dbReference>
<dbReference type="CDD" id="cd16988">
    <property type="entry name" value="ANTH_N_YAP180"/>
    <property type="match status" value="1"/>
</dbReference>
<keyword evidence="4" id="KW-1185">Reference proteome</keyword>
<dbReference type="PROSITE" id="PS50942">
    <property type="entry name" value="ENTH"/>
    <property type="match status" value="1"/>
</dbReference>
<evidence type="ECO:0000313" key="4">
    <source>
        <dbReference type="Proteomes" id="UP001234581"/>
    </source>
</evidence>
<feature type="domain" description="ENTH" evidence="2">
    <location>
        <begin position="1"/>
        <end position="127"/>
    </location>
</feature>